<reference evidence="15" key="1">
    <citation type="journal article" date="2020" name="mSystems">
        <title>Genome- and Community-Level Interaction Insights into Carbon Utilization and Element Cycling Functions of Hydrothermarchaeota in Hydrothermal Sediment.</title>
        <authorList>
            <person name="Zhou Z."/>
            <person name="Liu Y."/>
            <person name="Xu W."/>
            <person name="Pan J."/>
            <person name="Luo Z.H."/>
            <person name="Li M."/>
        </authorList>
    </citation>
    <scope>NUCLEOTIDE SEQUENCE [LARGE SCALE GENOMIC DNA]</scope>
    <source>
        <strain evidence="15">HyVt-577</strain>
    </source>
</reference>
<sequence>MGKANLDWSNLTFAYTPTNYHLEYYYKNGQWSEAKIVEQDTISLPIAATCLHYGQEAFEGLKAFEHKDGSVSVFRPEENARRMISSARRLLMAEPPEELFLSAVEKIVKLNKEFIPPYGSGAALYIRPLLIGISGILGVKRSEEYLFLVFASPVGPYFKEGLKPINLYVEEKLKRAAPGGTGNVKVGGNYAASLIVSKKVKDMGYNEVLYLDAVHNKYIDESGPANFFGITEDKKYITPESESILPSITNKSLMVLAGELGLNVEQRPMPVDEIFNLKEAGCCGTAAVITPVKSITYRDKTVTYIEGDQIGEYSLQLYNKLRAIQLGEEADTHGWNYKIEL</sequence>
<dbReference type="NCBIfam" id="TIGR01123">
    <property type="entry name" value="ilvE_II"/>
    <property type="match status" value="1"/>
</dbReference>
<comment type="catalytic activity">
    <reaction evidence="11">
        <text>L-valine + 2-oxoglutarate = 3-methyl-2-oxobutanoate + L-glutamate</text>
        <dbReference type="Rhea" id="RHEA:24813"/>
        <dbReference type="ChEBI" id="CHEBI:11851"/>
        <dbReference type="ChEBI" id="CHEBI:16810"/>
        <dbReference type="ChEBI" id="CHEBI:29985"/>
        <dbReference type="ChEBI" id="CHEBI:57762"/>
        <dbReference type="EC" id="2.6.1.42"/>
    </reaction>
</comment>
<organism evidence="15">
    <name type="scientific">Caldithrix abyssi</name>
    <dbReference type="NCBI Taxonomy" id="187145"/>
    <lineage>
        <taxon>Bacteria</taxon>
        <taxon>Pseudomonadati</taxon>
        <taxon>Calditrichota</taxon>
        <taxon>Calditrichia</taxon>
        <taxon>Calditrichales</taxon>
        <taxon>Calditrichaceae</taxon>
        <taxon>Caldithrix</taxon>
    </lineage>
</organism>
<dbReference type="UniPathway" id="UPA00049">
    <property type="reaction ID" value="UER00062"/>
</dbReference>
<gene>
    <name evidence="15" type="ORF">ENK44_04110</name>
</gene>
<dbReference type="InterPro" id="IPR005786">
    <property type="entry name" value="B_amino_transII"/>
</dbReference>
<evidence type="ECO:0000256" key="6">
    <source>
        <dbReference type="ARBA" id="ARBA00009320"/>
    </source>
</evidence>
<comment type="pathway">
    <text evidence="3">Amino-acid biosynthesis; L-isoleucine biosynthesis; L-isoleucine from 2-oxobutanoate: step 4/4.</text>
</comment>
<proteinExistence type="inferred from homology"/>
<evidence type="ECO:0000256" key="13">
    <source>
        <dbReference type="ARBA" id="ARBA00049229"/>
    </source>
</evidence>
<name>A0A7V4UCL2_CALAY</name>
<keyword evidence="10" id="KW-0663">Pyridoxal phosphate</keyword>
<evidence type="ECO:0000256" key="1">
    <source>
        <dbReference type="ARBA" id="ARBA00001933"/>
    </source>
</evidence>
<dbReference type="AlphaFoldDB" id="A0A7V4UCL2"/>
<evidence type="ECO:0000256" key="14">
    <source>
        <dbReference type="PIRSR" id="PIRSR006468-1"/>
    </source>
</evidence>
<dbReference type="SUPFAM" id="SSF56752">
    <property type="entry name" value="D-aminoacid aminotransferase-like PLP-dependent enzymes"/>
    <property type="match status" value="1"/>
</dbReference>
<comment type="catalytic activity">
    <reaction evidence="12">
        <text>L-isoleucine + 2-oxoglutarate = (S)-3-methyl-2-oxopentanoate + L-glutamate</text>
        <dbReference type="Rhea" id="RHEA:24801"/>
        <dbReference type="ChEBI" id="CHEBI:16810"/>
        <dbReference type="ChEBI" id="CHEBI:29985"/>
        <dbReference type="ChEBI" id="CHEBI:35146"/>
        <dbReference type="ChEBI" id="CHEBI:58045"/>
        <dbReference type="EC" id="2.6.1.42"/>
    </reaction>
</comment>
<comment type="pathway">
    <text evidence="5">Amino-acid biosynthesis; L-leucine biosynthesis; L-leucine from 3-methyl-2-oxobutanoate: step 4/4.</text>
</comment>
<dbReference type="EC" id="2.6.1.42" evidence="7"/>
<comment type="caution">
    <text evidence="15">The sequence shown here is derived from an EMBL/GenBank/DDBJ whole genome shotgun (WGS) entry which is preliminary data.</text>
</comment>
<evidence type="ECO:0000256" key="9">
    <source>
        <dbReference type="ARBA" id="ARBA00022679"/>
    </source>
</evidence>
<dbReference type="Gene3D" id="3.30.470.10">
    <property type="match status" value="1"/>
</dbReference>
<dbReference type="InterPro" id="IPR001544">
    <property type="entry name" value="Aminotrans_IV"/>
</dbReference>
<keyword evidence="8 15" id="KW-0032">Aminotransferase</keyword>
<evidence type="ECO:0000256" key="8">
    <source>
        <dbReference type="ARBA" id="ARBA00022576"/>
    </source>
</evidence>
<protein>
    <recommendedName>
        <fullName evidence="7">branched-chain-amino-acid transaminase</fullName>
        <ecNumber evidence="7">2.6.1.42</ecNumber>
    </recommendedName>
</protein>
<dbReference type="PANTHER" id="PTHR42825">
    <property type="entry name" value="AMINO ACID AMINOTRANSFERASE"/>
    <property type="match status" value="1"/>
</dbReference>
<evidence type="ECO:0000256" key="11">
    <source>
        <dbReference type="ARBA" id="ARBA00048212"/>
    </source>
</evidence>
<evidence type="ECO:0000313" key="15">
    <source>
        <dbReference type="EMBL" id="HGY54862.1"/>
    </source>
</evidence>
<evidence type="ECO:0000256" key="4">
    <source>
        <dbReference type="ARBA" id="ARBA00004931"/>
    </source>
</evidence>
<evidence type="ECO:0000256" key="12">
    <source>
        <dbReference type="ARBA" id="ARBA00048798"/>
    </source>
</evidence>
<evidence type="ECO:0000256" key="10">
    <source>
        <dbReference type="ARBA" id="ARBA00022898"/>
    </source>
</evidence>
<dbReference type="FunFam" id="3.30.470.10:FF:000004">
    <property type="entry name" value="Branched-chain-amino-acid aminotransferase"/>
    <property type="match status" value="1"/>
</dbReference>
<evidence type="ECO:0000256" key="7">
    <source>
        <dbReference type="ARBA" id="ARBA00013053"/>
    </source>
</evidence>
<comment type="pathway">
    <text evidence="4">Amino-acid biosynthesis; L-valine biosynthesis; L-valine from pyruvate: step 4/4.</text>
</comment>
<dbReference type="Proteomes" id="UP000885779">
    <property type="component" value="Unassembled WGS sequence"/>
</dbReference>
<dbReference type="GO" id="GO:0009098">
    <property type="term" value="P:L-leucine biosynthetic process"/>
    <property type="evidence" value="ECO:0007669"/>
    <property type="project" value="UniProtKB-UniPathway"/>
</dbReference>
<dbReference type="PIRSF" id="PIRSF006468">
    <property type="entry name" value="BCAT1"/>
    <property type="match status" value="1"/>
</dbReference>
<dbReference type="InterPro" id="IPR033939">
    <property type="entry name" value="BCAT_family"/>
</dbReference>
<dbReference type="Pfam" id="PF01063">
    <property type="entry name" value="Aminotran_4"/>
    <property type="match status" value="1"/>
</dbReference>
<feature type="modified residue" description="N6-(pyridoxal phosphate)lysine" evidence="14">
    <location>
        <position position="185"/>
    </location>
</feature>
<evidence type="ECO:0000256" key="2">
    <source>
        <dbReference type="ARBA" id="ARBA00003109"/>
    </source>
</evidence>
<comment type="catalytic activity">
    <reaction evidence="13">
        <text>L-leucine + 2-oxoglutarate = 4-methyl-2-oxopentanoate + L-glutamate</text>
        <dbReference type="Rhea" id="RHEA:18321"/>
        <dbReference type="ChEBI" id="CHEBI:16810"/>
        <dbReference type="ChEBI" id="CHEBI:17865"/>
        <dbReference type="ChEBI" id="CHEBI:29985"/>
        <dbReference type="ChEBI" id="CHEBI:57427"/>
        <dbReference type="EC" id="2.6.1.42"/>
    </reaction>
</comment>
<dbReference type="GO" id="GO:0004084">
    <property type="term" value="F:branched-chain-amino-acid transaminase activity"/>
    <property type="evidence" value="ECO:0007669"/>
    <property type="project" value="UniProtKB-EC"/>
</dbReference>
<dbReference type="NCBIfam" id="NF009897">
    <property type="entry name" value="PRK13357.1"/>
    <property type="match status" value="1"/>
</dbReference>
<dbReference type="PANTHER" id="PTHR42825:SF2">
    <property type="entry name" value="BRANCHED-CHAIN-AMINO-ACID AMINOTRANSFERASE 3, CHLOROPLASTIC-RELATED"/>
    <property type="match status" value="1"/>
</dbReference>
<dbReference type="InterPro" id="IPR036038">
    <property type="entry name" value="Aminotransferase-like"/>
</dbReference>
<dbReference type="UniPathway" id="UPA00047">
    <property type="reaction ID" value="UER00058"/>
</dbReference>
<dbReference type="Gene3D" id="3.20.10.10">
    <property type="entry name" value="D-amino Acid Aminotransferase, subunit A, domain 2"/>
    <property type="match status" value="1"/>
</dbReference>
<dbReference type="InterPro" id="IPR043131">
    <property type="entry name" value="BCAT-like_N"/>
</dbReference>
<dbReference type="GO" id="GO:0009097">
    <property type="term" value="P:isoleucine biosynthetic process"/>
    <property type="evidence" value="ECO:0007669"/>
    <property type="project" value="UniProtKB-UniPathway"/>
</dbReference>
<evidence type="ECO:0000256" key="3">
    <source>
        <dbReference type="ARBA" id="ARBA00004824"/>
    </source>
</evidence>
<comment type="cofactor">
    <cofactor evidence="1">
        <name>pyridoxal 5'-phosphate</name>
        <dbReference type="ChEBI" id="CHEBI:597326"/>
    </cofactor>
</comment>
<comment type="function">
    <text evidence="2">Acts on leucine, isoleucine and valine.</text>
</comment>
<dbReference type="EMBL" id="DRQG01000034">
    <property type="protein sequence ID" value="HGY54862.1"/>
    <property type="molecule type" value="Genomic_DNA"/>
</dbReference>
<evidence type="ECO:0000256" key="5">
    <source>
        <dbReference type="ARBA" id="ARBA00005072"/>
    </source>
</evidence>
<dbReference type="GO" id="GO:0009099">
    <property type="term" value="P:L-valine biosynthetic process"/>
    <property type="evidence" value="ECO:0007669"/>
    <property type="project" value="UniProtKB-UniPathway"/>
</dbReference>
<dbReference type="InterPro" id="IPR043132">
    <property type="entry name" value="BCAT-like_C"/>
</dbReference>
<keyword evidence="9 15" id="KW-0808">Transferase</keyword>
<accession>A0A7V4UCL2</accession>
<dbReference type="UniPathway" id="UPA00048">
    <property type="reaction ID" value="UER00073"/>
</dbReference>
<comment type="similarity">
    <text evidence="6">Belongs to the class-IV pyridoxal-phosphate-dependent aminotransferase family.</text>
</comment>
<dbReference type="CDD" id="cd01557">
    <property type="entry name" value="BCAT_beta_family"/>
    <property type="match status" value="1"/>
</dbReference>